<evidence type="ECO:0000256" key="1">
    <source>
        <dbReference type="SAM" id="MobiDB-lite"/>
    </source>
</evidence>
<organism evidence="2 4">
    <name type="scientific">Acer negundo</name>
    <name type="common">Box elder</name>
    <dbReference type="NCBI Taxonomy" id="4023"/>
    <lineage>
        <taxon>Eukaryota</taxon>
        <taxon>Viridiplantae</taxon>
        <taxon>Streptophyta</taxon>
        <taxon>Embryophyta</taxon>
        <taxon>Tracheophyta</taxon>
        <taxon>Spermatophyta</taxon>
        <taxon>Magnoliopsida</taxon>
        <taxon>eudicotyledons</taxon>
        <taxon>Gunneridae</taxon>
        <taxon>Pentapetalae</taxon>
        <taxon>rosids</taxon>
        <taxon>malvids</taxon>
        <taxon>Sapindales</taxon>
        <taxon>Sapindaceae</taxon>
        <taxon>Hippocastanoideae</taxon>
        <taxon>Acereae</taxon>
        <taxon>Acer</taxon>
    </lineage>
</organism>
<proteinExistence type="predicted"/>
<feature type="region of interest" description="Disordered" evidence="1">
    <location>
        <begin position="1"/>
        <end position="66"/>
    </location>
</feature>
<evidence type="ECO:0000313" key="2">
    <source>
        <dbReference type="EMBL" id="KAI9160583.1"/>
    </source>
</evidence>
<comment type="caution">
    <text evidence="2">The sequence shown here is derived from an EMBL/GenBank/DDBJ whole genome shotgun (WGS) entry which is preliminary data.</text>
</comment>
<dbReference type="EMBL" id="JAJSOW010000106">
    <property type="protein sequence ID" value="KAI9162196.1"/>
    <property type="molecule type" value="Genomic_DNA"/>
</dbReference>
<dbReference type="Proteomes" id="UP001064489">
    <property type="component" value="Chromosome 2"/>
</dbReference>
<reference evidence="2" key="1">
    <citation type="journal article" date="2022" name="Plant J.">
        <title>Strategies of tolerance reflected in two North American maple genomes.</title>
        <authorList>
            <person name="McEvoy S.L."/>
            <person name="Sezen U.U."/>
            <person name="Trouern-Trend A."/>
            <person name="McMahon S.M."/>
            <person name="Schaberg P.G."/>
            <person name="Yang J."/>
            <person name="Wegrzyn J.L."/>
            <person name="Swenson N.G."/>
        </authorList>
    </citation>
    <scope>NUCLEOTIDE SEQUENCE</scope>
    <source>
        <strain evidence="2">91603</strain>
    </source>
</reference>
<dbReference type="AlphaFoldDB" id="A0AAD5ID30"/>
<protein>
    <submittedName>
        <fullName evidence="2">Uncharacterized protein</fullName>
    </submittedName>
</protein>
<name>A0AAD5ID30_ACENE</name>
<gene>
    <name evidence="2" type="ORF">LWI28_009689</name>
    <name evidence="3" type="ORF">LWI28_024801</name>
</gene>
<dbReference type="EMBL" id="JAJSOW010000106">
    <property type="protein sequence ID" value="KAI9160583.1"/>
    <property type="molecule type" value="Genomic_DNA"/>
</dbReference>
<evidence type="ECO:0000313" key="3">
    <source>
        <dbReference type="EMBL" id="KAI9162196.1"/>
    </source>
</evidence>
<accession>A0AAD5ID30</accession>
<evidence type="ECO:0000313" key="4">
    <source>
        <dbReference type="Proteomes" id="UP001064489"/>
    </source>
</evidence>
<reference evidence="2" key="2">
    <citation type="submission" date="2023-02" db="EMBL/GenBank/DDBJ databases">
        <authorList>
            <person name="Swenson N.G."/>
            <person name="Wegrzyn J.L."/>
            <person name="Mcevoy S.L."/>
        </authorList>
    </citation>
    <scope>NUCLEOTIDE SEQUENCE</scope>
    <source>
        <strain evidence="2">91603</strain>
        <tissue evidence="2">Leaf</tissue>
    </source>
</reference>
<keyword evidence="4" id="KW-1185">Reference proteome</keyword>
<sequence>MNPNDNFIDLTIDSPLSSPKHPINGGDDDRDVIFPAATPMQPQPIHDSMNINNSRQEQLKPKPSSPKRVCILNRQQSIPLYWPLLDEDDDHFVKRVPPLPAHWKRKRTITEVENNVNIISPSSPATSNTTVDQEPPRVVQRLETQVDSVCHRE</sequence>